<sequence length="248" mass="27903">SACLTDISSWMAAHELNPTKPELIFIPADTFTTSGSCYLPGQLAALSFCNSPQPWGNNRQPTLLLDSHQQPFPLVRSNEEGRGYVNRTRLLLNNEGGRCSLLLRRVSVADEGTYVCYVLSTGERIVKKQETVLRYTVTVECRHGNSCTCNASGGYPEANVSWWQDGRRLENQSLMTSQRHEDSKLIDLFSTLTVHSNSKCVRSVLQHMGPWRKLKLQGKFPRLLWFVCEPYLAQMASTESRSTSLLCP</sequence>
<accession>A0AAY4CL61</accession>
<protein>
    <recommendedName>
        <fullName evidence="5">Ig-like domain-containing protein</fullName>
    </recommendedName>
</protein>
<dbReference type="Pfam" id="PF08205">
    <property type="entry name" value="C2-set_2"/>
    <property type="match status" value="1"/>
</dbReference>
<organism evidence="6 7">
    <name type="scientific">Denticeps clupeoides</name>
    <name type="common">denticle herring</name>
    <dbReference type="NCBI Taxonomy" id="299321"/>
    <lineage>
        <taxon>Eukaryota</taxon>
        <taxon>Metazoa</taxon>
        <taxon>Chordata</taxon>
        <taxon>Craniata</taxon>
        <taxon>Vertebrata</taxon>
        <taxon>Euteleostomi</taxon>
        <taxon>Actinopterygii</taxon>
        <taxon>Neopterygii</taxon>
        <taxon>Teleostei</taxon>
        <taxon>Clupei</taxon>
        <taxon>Clupeiformes</taxon>
        <taxon>Denticipitoidei</taxon>
        <taxon>Denticipitidae</taxon>
        <taxon>Denticeps</taxon>
    </lineage>
</organism>
<dbReference type="InterPro" id="IPR013783">
    <property type="entry name" value="Ig-like_fold"/>
</dbReference>
<keyword evidence="7" id="KW-1185">Reference proteome</keyword>
<dbReference type="Proteomes" id="UP000694580">
    <property type="component" value="Chromosome 9"/>
</dbReference>
<dbReference type="SUPFAM" id="SSF48726">
    <property type="entry name" value="Immunoglobulin"/>
    <property type="match status" value="2"/>
</dbReference>
<evidence type="ECO:0000256" key="4">
    <source>
        <dbReference type="ARBA" id="ARBA00023319"/>
    </source>
</evidence>
<reference evidence="6" key="3">
    <citation type="submission" date="2025-09" db="UniProtKB">
        <authorList>
            <consortium name="Ensembl"/>
        </authorList>
    </citation>
    <scope>IDENTIFICATION</scope>
</reference>
<keyword evidence="2" id="KW-0472">Membrane</keyword>
<dbReference type="AlphaFoldDB" id="A0AAY4CL61"/>
<evidence type="ECO:0000259" key="5">
    <source>
        <dbReference type="PROSITE" id="PS50835"/>
    </source>
</evidence>
<dbReference type="GO" id="GO:0009897">
    <property type="term" value="C:external side of plasma membrane"/>
    <property type="evidence" value="ECO:0007669"/>
    <property type="project" value="TreeGrafter"/>
</dbReference>
<dbReference type="InterPro" id="IPR013162">
    <property type="entry name" value="CD80_C2-set"/>
</dbReference>
<reference evidence="6" key="2">
    <citation type="submission" date="2025-08" db="UniProtKB">
        <authorList>
            <consortium name="Ensembl"/>
        </authorList>
    </citation>
    <scope>IDENTIFICATION</scope>
</reference>
<dbReference type="PROSITE" id="PS50835">
    <property type="entry name" value="IG_LIKE"/>
    <property type="match status" value="1"/>
</dbReference>
<dbReference type="Gene3D" id="2.60.40.10">
    <property type="entry name" value="Immunoglobulins"/>
    <property type="match status" value="2"/>
</dbReference>
<dbReference type="Ensembl" id="ENSDCDT00010041244.1">
    <property type="protein sequence ID" value="ENSDCDP00010033246.1"/>
    <property type="gene ID" value="ENSDCDG00010021131.1"/>
</dbReference>
<dbReference type="PANTHER" id="PTHR24100:SF155">
    <property type="entry name" value="CD276 ANTIGEN"/>
    <property type="match status" value="1"/>
</dbReference>
<keyword evidence="4" id="KW-0393">Immunoglobulin domain</keyword>
<dbReference type="InterPro" id="IPR050504">
    <property type="entry name" value="IgSF_BTN/MOG"/>
</dbReference>
<keyword evidence="3" id="KW-1015">Disulfide bond</keyword>
<name>A0AAY4CL61_9TELE</name>
<evidence type="ECO:0000313" key="6">
    <source>
        <dbReference type="Ensembl" id="ENSDCDP00010033246.1"/>
    </source>
</evidence>
<evidence type="ECO:0000256" key="3">
    <source>
        <dbReference type="ARBA" id="ARBA00023157"/>
    </source>
</evidence>
<evidence type="ECO:0000256" key="1">
    <source>
        <dbReference type="ARBA" id="ARBA00004370"/>
    </source>
</evidence>
<comment type="subcellular location">
    <subcellularLocation>
        <location evidence="1">Membrane</location>
    </subcellularLocation>
</comment>
<dbReference type="GO" id="GO:0050852">
    <property type="term" value="P:T cell receptor signaling pathway"/>
    <property type="evidence" value="ECO:0007669"/>
    <property type="project" value="TreeGrafter"/>
</dbReference>
<dbReference type="InterPro" id="IPR036179">
    <property type="entry name" value="Ig-like_dom_sf"/>
</dbReference>
<evidence type="ECO:0000313" key="7">
    <source>
        <dbReference type="Proteomes" id="UP000694580"/>
    </source>
</evidence>
<dbReference type="GO" id="GO:0001817">
    <property type="term" value="P:regulation of cytokine production"/>
    <property type="evidence" value="ECO:0007669"/>
    <property type="project" value="TreeGrafter"/>
</dbReference>
<dbReference type="InterPro" id="IPR007110">
    <property type="entry name" value="Ig-like_dom"/>
</dbReference>
<dbReference type="PANTHER" id="PTHR24100">
    <property type="entry name" value="BUTYROPHILIN"/>
    <property type="match status" value="1"/>
</dbReference>
<feature type="domain" description="Ig-like" evidence="5">
    <location>
        <begin position="148"/>
        <end position="200"/>
    </location>
</feature>
<dbReference type="GO" id="GO:0005102">
    <property type="term" value="F:signaling receptor binding"/>
    <property type="evidence" value="ECO:0007669"/>
    <property type="project" value="TreeGrafter"/>
</dbReference>
<proteinExistence type="predicted"/>
<reference evidence="6 7" key="1">
    <citation type="submission" date="2020-06" db="EMBL/GenBank/DDBJ databases">
        <authorList>
            <consortium name="Wellcome Sanger Institute Data Sharing"/>
        </authorList>
    </citation>
    <scope>NUCLEOTIDE SEQUENCE [LARGE SCALE GENOMIC DNA]</scope>
</reference>
<evidence type="ECO:0000256" key="2">
    <source>
        <dbReference type="ARBA" id="ARBA00023136"/>
    </source>
</evidence>